<evidence type="ECO:0000313" key="10">
    <source>
        <dbReference type="EMBL" id="MFB0835623.1"/>
    </source>
</evidence>
<feature type="transmembrane region" description="Helical" evidence="7">
    <location>
        <begin position="63"/>
        <end position="89"/>
    </location>
</feature>
<dbReference type="EMBL" id="JBHDLJ010000012">
    <property type="protein sequence ID" value="MFB0835623.1"/>
    <property type="molecule type" value="Genomic_DNA"/>
</dbReference>
<feature type="transmembrane region" description="Helical" evidence="7">
    <location>
        <begin position="110"/>
        <end position="131"/>
    </location>
</feature>
<dbReference type="RefSeq" id="WP_373972796.1">
    <property type="nucleotide sequence ID" value="NZ_JBHDLJ010000012.1"/>
</dbReference>
<dbReference type="CDD" id="cd06261">
    <property type="entry name" value="TM_PBP2"/>
    <property type="match status" value="1"/>
</dbReference>
<evidence type="ECO:0000256" key="7">
    <source>
        <dbReference type="RuleBase" id="RU363032"/>
    </source>
</evidence>
<organism evidence="10 11">
    <name type="scientific">Arthrobacter halodurans</name>
    <dbReference type="NCBI Taxonomy" id="516699"/>
    <lineage>
        <taxon>Bacteria</taxon>
        <taxon>Bacillati</taxon>
        <taxon>Actinomycetota</taxon>
        <taxon>Actinomycetes</taxon>
        <taxon>Micrococcales</taxon>
        <taxon>Micrococcaceae</taxon>
        <taxon>Arthrobacter</taxon>
    </lineage>
</organism>
<keyword evidence="2 7" id="KW-0813">Transport</keyword>
<keyword evidence="4 7" id="KW-0812">Transmembrane</keyword>
<evidence type="ECO:0000256" key="2">
    <source>
        <dbReference type="ARBA" id="ARBA00022448"/>
    </source>
</evidence>
<keyword evidence="5 7" id="KW-1133">Transmembrane helix</keyword>
<dbReference type="InterPro" id="IPR000515">
    <property type="entry name" value="MetI-like"/>
</dbReference>
<name>A0ABV4UPP8_9MICC</name>
<comment type="caution">
    <text evidence="10">The sequence shown here is derived from an EMBL/GenBank/DDBJ whole genome shotgun (WGS) entry which is preliminary data.</text>
</comment>
<dbReference type="SUPFAM" id="SSF161098">
    <property type="entry name" value="MetI-like"/>
    <property type="match status" value="1"/>
</dbReference>
<feature type="region of interest" description="Disordered" evidence="8">
    <location>
        <begin position="267"/>
        <end position="304"/>
    </location>
</feature>
<dbReference type="Proteomes" id="UP001575652">
    <property type="component" value="Unassembled WGS sequence"/>
</dbReference>
<dbReference type="InterPro" id="IPR035906">
    <property type="entry name" value="MetI-like_sf"/>
</dbReference>
<evidence type="ECO:0000256" key="3">
    <source>
        <dbReference type="ARBA" id="ARBA00022475"/>
    </source>
</evidence>
<dbReference type="Gene3D" id="1.10.3720.10">
    <property type="entry name" value="MetI-like"/>
    <property type="match status" value="1"/>
</dbReference>
<keyword evidence="11" id="KW-1185">Reference proteome</keyword>
<evidence type="ECO:0000256" key="4">
    <source>
        <dbReference type="ARBA" id="ARBA00022692"/>
    </source>
</evidence>
<sequence length="304" mass="32147">MSASVIFDAPGPKSRRVILGVNVVGVVLIALVLWWIIAGLAANGQMDPALWDDFLEASTWTDYLLVGLANTLRAAALGIVGSVLFGLIFGMGRLSHNKLINGVSSVVVEFFRAVPVLLMIVFFNVFFARTLQISSDSALWAVVAALVLYNGSVVAELVRSGVHNLPKGQREAGIAIGLTRQQSLRLIEIPQALIAMLPALIGQFVVILKDSALGYIISFNELLFYGRTYSSPNGNVLQALIVVAAIFIVINFSLSRLAEIVSSRLSSRGPGKVKKDASPAVGVPAGLPAAPGSETAPEGGPTRT</sequence>
<feature type="transmembrane region" description="Helical" evidence="7">
    <location>
        <begin position="192"/>
        <end position="217"/>
    </location>
</feature>
<dbReference type="InterPro" id="IPR010065">
    <property type="entry name" value="AA_ABC_transptr_permease_3TM"/>
</dbReference>
<proteinExistence type="inferred from homology"/>
<dbReference type="PANTHER" id="PTHR30614:SF21">
    <property type="entry name" value="AMINO ACID ABC TRANSPORTER PERMEASE"/>
    <property type="match status" value="1"/>
</dbReference>
<feature type="domain" description="ABC transmembrane type-1" evidence="9">
    <location>
        <begin position="68"/>
        <end position="258"/>
    </location>
</feature>
<evidence type="ECO:0000256" key="6">
    <source>
        <dbReference type="ARBA" id="ARBA00023136"/>
    </source>
</evidence>
<dbReference type="InterPro" id="IPR043429">
    <property type="entry name" value="ArtM/GltK/GlnP/TcyL/YhdX-like"/>
</dbReference>
<protein>
    <submittedName>
        <fullName evidence="10">Amino acid ABC transporter permease</fullName>
    </submittedName>
</protein>
<dbReference type="NCBIfam" id="TIGR01726">
    <property type="entry name" value="HEQRo_perm_3TM"/>
    <property type="match status" value="1"/>
</dbReference>
<accession>A0ABV4UPP8</accession>
<keyword evidence="6 7" id="KW-0472">Membrane</keyword>
<comment type="similarity">
    <text evidence="7">Belongs to the binding-protein-dependent transport system permease family.</text>
</comment>
<evidence type="ECO:0000313" key="11">
    <source>
        <dbReference type="Proteomes" id="UP001575652"/>
    </source>
</evidence>
<gene>
    <name evidence="10" type="ORF">ACETWP_13605</name>
</gene>
<dbReference type="PROSITE" id="PS50928">
    <property type="entry name" value="ABC_TM1"/>
    <property type="match status" value="1"/>
</dbReference>
<feature type="transmembrane region" description="Helical" evidence="7">
    <location>
        <begin position="137"/>
        <end position="158"/>
    </location>
</feature>
<reference evidence="10 11" key="1">
    <citation type="submission" date="2024-09" db="EMBL/GenBank/DDBJ databases">
        <authorList>
            <person name="Salinas-Garcia M.A."/>
            <person name="Prieme A."/>
        </authorList>
    </citation>
    <scope>NUCLEOTIDE SEQUENCE [LARGE SCALE GENOMIC DNA]</scope>
    <source>
        <strain evidence="10 11">DSM 21081</strain>
    </source>
</reference>
<keyword evidence="3" id="KW-1003">Cell membrane</keyword>
<dbReference type="PANTHER" id="PTHR30614">
    <property type="entry name" value="MEMBRANE COMPONENT OF AMINO ACID ABC TRANSPORTER"/>
    <property type="match status" value="1"/>
</dbReference>
<dbReference type="Pfam" id="PF00528">
    <property type="entry name" value="BPD_transp_1"/>
    <property type="match status" value="1"/>
</dbReference>
<comment type="subcellular location">
    <subcellularLocation>
        <location evidence="1 7">Cell membrane</location>
        <topology evidence="1 7">Multi-pass membrane protein</topology>
    </subcellularLocation>
</comment>
<evidence type="ECO:0000259" key="9">
    <source>
        <dbReference type="PROSITE" id="PS50928"/>
    </source>
</evidence>
<feature type="transmembrane region" description="Helical" evidence="7">
    <location>
        <begin position="237"/>
        <end position="258"/>
    </location>
</feature>
<feature type="compositionally biased region" description="Low complexity" evidence="8">
    <location>
        <begin position="278"/>
        <end position="293"/>
    </location>
</feature>
<feature type="transmembrane region" description="Helical" evidence="7">
    <location>
        <begin position="21"/>
        <end position="43"/>
    </location>
</feature>
<evidence type="ECO:0000256" key="5">
    <source>
        <dbReference type="ARBA" id="ARBA00022989"/>
    </source>
</evidence>
<evidence type="ECO:0000256" key="8">
    <source>
        <dbReference type="SAM" id="MobiDB-lite"/>
    </source>
</evidence>
<evidence type="ECO:0000256" key="1">
    <source>
        <dbReference type="ARBA" id="ARBA00004651"/>
    </source>
</evidence>